<dbReference type="GO" id="GO:0016747">
    <property type="term" value="F:acyltransferase activity, transferring groups other than amino-acyl groups"/>
    <property type="evidence" value="ECO:0007669"/>
    <property type="project" value="InterPro"/>
</dbReference>
<evidence type="ECO:0000259" key="1">
    <source>
        <dbReference type="PROSITE" id="PS51186"/>
    </source>
</evidence>
<evidence type="ECO:0000313" key="2">
    <source>
        <dbReference type="EMBL" id="RZS92401.1"/>
    </source>
</evidence>
<dbReference type="PANTHER" id="PTHR43792">
    <property type="entry name" value="GNAT FAMILY, PUTATIVE (AFU_ORTHOLOGUE AFUA_3G00765)-RELATED-RELATED"/>
    <property type="match status" value="1"/>
</dbReference>
<accession>A0A4Q7NY88</accession>
<keyword evidence="2" id="KW-0808">Transferase</keyword>
<dbReference type="InterPro" id="IPR051531">
    <property type="entry name" value="N-acetyltransferase"/>
</dbReference>
<reference evidence="2 3" key="1">
    <citation type="submission" date="2019-02" db="EMBL/GenBank/DDBJ databases">
        <title>Genomic Encyclopedia of Type Strains, Phase IV (KMG-IV): sequencing the most valuable type-strain genomes for metagenomic binning, comparative biology and taxonomic classification.</title>
        <authorList>
            <person name="Goeker M."/>
        </authorList>
    </citation>
    <scope>NUCLEOTIDE SEQUENCE [LARGE SCALE GENOMIC DNA]</scope>
    <source>
        <strain evidence="2 3">DSM 29486</strain>
    </source>
</reference>
<dbReference type="SUPFAM" id="SSF55729">
    <property type="entry name" value="Acyl-CoA N-acyltransferases (Nat)"/>
    <property type="match status" value="2"/>
</dbReference>
<organism evidence="2 3">
    <name type="scientific">Cuneatibacter caecimuris</name>
    <dbReference type="NCBI Taxonomy" id="1796618"/>
    <lineage>
        <taxon>Bacteria</taxon>
        <taxon>Bacillati</taxon>
        <taxon>Bacillota</taxon>
        <taxon>Clostridia</taxon>
        <taxon>Lachnospirales</taxon>
        <taxon>Lachnospiraceae</taxon>
        <taxon>Cuneatibacter</taxon>
    </lineage>
</organism>
<evidence type="ECO:0000313" key="3">
    <source>
        <dbReference type="Proteomes" id="UP000292927"/>
    </source>
</evidence>
<dbReference type="Pfam" id="PF13302">
    <property type="entry name" value="Acetyltransf_3"/>
    <property type="match status" value="1"/>
</dbReference>
<protein>
    <submittedName>
        <fullName evidence="2">RimJ/RimL family protein N-acetyltransferase</fullName>
    </submittedName>
</protein>
<feature type="domain" description="N-acetyltransferase" evidence="1">
    <location>
        <begin position="7"/>
        <end position="174"/>
    </location>
</feature>
<keyword evidence="3" id="KW-1185">Reference proteome</keyword>
<dbReference type="InterPro" id="IPR000182">
    <property type="entry name" value="GNAT_dom"/>
</dbReference>
<sequence length="336" mass="38468">MIETERLLLRPFQVEDTVPMLRNWASDPEVTKFLTWQPHESAEVTARVLETWVKKYDDPSFYLWAVEWKEIRQPVGSISAVRTDDKTDSATIGYCIGRGWWGKGIVAEALQAVMSFFFEEVGANCVNACHDPQNPNSGKVMRKCGMTYEGTWRAGGVNNQGVCDESWYSILKKEYESFRGQKGVVRQVTNPEEKTGISRLILEALPEWFGIPEAREEYIQDSADQLFFAAFRDDSPAGFLCLKETGRETVELAVMGVRKEYHRLGIGKELFAAAKNCAFRKGYSFIQVKTVQMGRYEEYDQTNMFYQSLGFKEFEVFPSLWGEENPCQIYVMGLGR</sequence>
<dbReference type="PROSITE" id="PS51186">
    <property type="entry name" value="GNAT"/>
    <property type="match status" value="2"/>
</dbReference>
<dbReference type="PANTHER" id="PTHR43792:SF1">
    <property type="entry name" value="N-ACETYLTRANSFERASE DOMAIN-CONTAINING PROTEIN"/>
    <property type="match status" value="1"/>
</dbReference>
<dbReference type="AlphaFoldDB" id="A0A4Q7NY88"/>
<proteinExistence type="predicted"/>
<dbReference type="Pfam" id="PF13508">
    <property type="entry name" value="Acetyltransf_7"/>
    <property type="match status" value="1"/>
</dbReference>
<gene>
    <name evidence="2" type="ORF">EV209_3115</name>
</gene>
<dbReference type="InterPro" id="IPR016181">
    <property type="entry name" value="Acyl_CoA_acyltransferase"/>
</dbReference>
<dbReference type="Proteomes" id="UP000292927">
    <property type="component" value="Unassembled WGS sequence"/>
</dbReference>
<dbReference type="Gene3D" id="3.40.630.30">
    <property type="match status" value="2"/>
</dbReference>
<dbReference type="EMBL" id="SGXF01000009">
    <property type="protein sequence ID" value="RZS92401.1"/>
    <property type="molecule type" value="Genomic_DNA"/>
</dbReference>
<feature type="domain" description="N-acetyltransferase" evidence="1">
    <location>
        <begin position="183"/>
        <end position="336"/>
    </location>
</feature>
<comment type="caution">
    <text evidence="2">The sequence shown here is derived from an EMBL/GenBank/DDBJ whole genome shotgun (WGS) entry which is preliminary data.</text>
</comment>
<name>A0A4Q7NY88_9FIRM</name>